<dbReference type="AlphaFoldDB" id="A0A1B0G9Z9"/>
<keyword evidence="9 14" id="KW-0560">Oxidoreductase</keyword>
<dbReference type="Gene3D" id="1.10.630.10">
    <property type="entry name" value="Cytochrome P450"/>
    <property type="match status" value="2"/>
</dbReference>
<organism evidence="15 16">
    <name type="scientific">Glossina morsitans morsitans</name>
    <name type="common">Savannah tsetse fly</name>
    <dbReference type="NCBI Taxonomy" id="37546"/>
    <lineage>
        <taxon>Eukaryota</taxon>
        <taxon>Metazoa</taxon>
        <taxon>Ecdysozoa</taxon>
        <taxon>Arthropoda</taxon>
        <taxon>Hexapoda</taxon>
        <taxon>Insecta</taxon>
        <taxon>Pterygota</taxon>
        <taxon>Neoptera</taxon>
        <taxon>Endopterygota</taxon>
        <taxon>Diptera</taxon>
        <taxon>Brachycera</taxon>
        <taxon>Muscomorpha</taxon>
        <taxon>Hippoboscoidea</taxon>
        <taxon>Glossinidae</taxon>
        <taxon>Glossina</taxon>
    </lineage>
</organism>
<dbReference type="GO" id="GO:0020037">
    <property type="term" value="F:heme binding"/>
    <property type="evidence" value="ECO:0007669"/>
    <property type="project" value="InterPro"/>
</dbReference>
<protein>
    <recommendedName>
        <fullName evidence="17">Cytochrome P450</fullName>
    </recommendedName>
</protein>
<reference evidence="15" key="1">
    <citation type="submission" date="2020-05" db="UniProtKB">
        <authorList>
            <consortium name="EnsemblMetazoa"/>
        </authorList>
    </citation>
    <scope>IDENTIFICATION</scope>
    <source>
        <strain evidence="15">Yale</strain>
    </source>
</reference>
<evidence type="ECO:0000256" key="14">
    <source>
        <dbReference type="RuleBase" id="RU000461"/>
    </source>
</evidence>
<dbReference type="GO" id="GO:0005789">
    <property type="term" value="C:endoplasmic reticulum membrane"/>
    <property type="evidence" value="ECO:0007669"/>
    <property type="project" value="UniProtKB-SubCell"/>
</dbReference>
<evidence type="ECO:0000256" key="6">
    <source>
        <dbReference type="ARBA" id="ARBA00022723"/>
    </source>
</evidence>
<dbReference type="GO" id="GO:0016705">
    <property type="term" value="F:oxidoreductase activity, acting on paired donors, with incorporation or reduction of molecular oxygen"/>
    <property type="evidence" value="ECO:0007669"/>
    <property type="project" value="InterPro"/>
</dbReference>
<comment type="similarity">
    <text evidence="4 14">Belongs to the cytochrome P450 family.</text>
</comment>
<dbReference type="InterPro" id="IPR001128">
    <property type="entry name" value="Cyt_P450"/>
</dbReference>
<evidence type="ECO:0000256" key="5">
    <source>
        <dbReference type="ARBA" id="ARBA00022617"/>
    </source>
</evidence>
<evidence type="ECO:0000256" key="2">
    <source>
        <dbReference type="ARBA" id="ARBA00004174"/>
    </source>
</evidence>
<dbReference type="GO" id="GO:0046701">
    <property type="term" value="P:insecticide catabolic process"/>
    <property type="evidence" value="ECO:0007669"/>
    <property type="project" value="TreeGrafter"/>
</dbReference>
<evidence type="ECO:0000256" key="12">
    <source>
        <dbReference type="ARBA" id="ARBA00023136"/>
    </source>
</evidence>
<comment type="subcellular location">
    <subcellularLocation>
        <location evidence="3">Endoplasmic reticulum membrane</location>
        <topology evidence="3">Peripheral membrane protein</topology>
    </subcellularLocation>
    <subcellularLocation>
        <location evidence="2">Microsome membrane</location>
        <topology evidence="2">Peripheral membrane protein</topology>
    </subcellularLocation>
</comment>
<keyword evidence="12" id="KW-0472">Membrane</keyword>
<keyword evidence="11 14" id="KW-0503">Monooxygenase</keyword>
<keyword evidence="5 13" id="KW-0349">Heme</keyword>
<evidence type="ECO:0000256" key="7">
    <source>
        <dbReference type="ARBA" id="ARBA00022824"/>
    </source>
</evidence>
<proteinExistence type="inferred from homology"/>
<evidence type="ECO:0000256" key="10">
    <source>
        <dbReference type="ARBA" id="ARBA00023004"/>
    </source>
</evidence>
<evidence type="ECO:0008006" key="17">
    <source>
        <dbReference type="Google" id="ProtNLM"/>
    </source>
</evidence>
<dbReference type="EnsemblMetazoa" id="GMOY010136-RA">
    <property type="protein sequence ID" value="GMOY010136-PA"/>
    <property type="gene ID" value="GMOY010136"/>
</dbReference>
<dbReference type="InterPro" id="IPR017972">
    <property type="entry name" value="Cyt_P450_CS"/>
</dbReference>
<dbReference type="STRING" id="37546.A0A1B0G9Z9"/>
<evidence type="ECO:0000256" key="8">
    <source>
        <dbReference type="ARBA" id="ARBA00022848"/>
    </source>
</evidence>
<name>A0A1B0G9Z9_GLOMM</name>
<dbReference type="PROSITE" id="PS00086">
    <property type="entry name" value="CYTOCHROME_P450"/>
    <property type="match status" value="2"/>
</dbReference>
<dbReference type="VEuPathDB" id="VectorBase:GMOY010136"/>
<keyword evidence="16" id="KW-1185">Reference proteome</keyword>
<dbReference type="GO" id="GO:0005506">
    <property type="term" value="F:iron ion binding"/>
    <property type="evidence" value="ECO:0007669"/>
    <property type="project" value="InterPro"/>
</dbReference>
<evidence type="ECO:0000256" key="13">
    <source>
        <dbReference type="PIRSR" id="PIRSR602401-1"/>
    </source>
</evidence>
<keyword evidence="6 13" id="KW-0479">Metal-binding</keyword>
<dbReference type="Pfam" id="PF00067">
    <property type="entry name" value="p450"/>
    <property type="match status" value="2"/>
</dbReference>
<dbReference type="GO" id="GO:0046680">
    <property type="term" value="P:response to DDT"/>
    <property type="evidence" value="ECO:0007669"/>
    <property type="project" value="TreeGrafter"/>
</dbReference>
<keyword evidence="8" id="KW-0492">Microsome</keyword>
<dbReference type="EMBL" id="CCAG010011403">
    <property type="status" value="NOT_ANNOTATED_CDS"/>
    <property type="molecule type" value="Genomic_DNA"/>
</dbReference>
<sequence length="210" mass="23724">MPVYVSILGLHRDEKYWPQPDFFNPERFSYKNICSVLPSSYLPFGVGPHGCIGSRLGLLQIAEDLENHLLKIISPANGDIIEVKELCSLFTTDLTSLVHFGVHAGGLKKGHSEVRAEGYYWPQPDFFNPERFSYKNICSVLPSSYLPFGVGPHGCIGSRLGLLQVKLGLAHILRICRVEECFKTMAQLKFDEKSFMLKARGDLFLRFEKI</sequence>
<evidence type="ECO:0000256" key="11">
    <source>
        <dbReference type="ARBA" id="ARBA00023033"/>
    </source>
</evidence>
<evidence type="ECO:0000256" key="9">
    <source>
        <dbReference type="ARBA" id="ARBA00023002"/>
    </source>
</evidence>
<dbReference type="PRINTS" id="PR00463">
    <property type="entry name" value="EP450I"/>
</dbReference>
<keyword evidence="7" id="KW-0256">Endoplasmic reticulum</keyword>
<dbReference type="PhylomeDB" id="A0A1B0G9Z9"/>
<dbReference type="GO" id="GO:0004497">
    <property type="term" value="F:monooxygenase activity"/>
    <property type="evidence" value="ECO:0007669"/>
    <property type="project" value="UniProtKB-KW"/>
</dbReference>
<dbReference type="PANTHER" id="PTHR24292">
    <property type="entry name" value="CYTOCHROME P450"/>
    <property type="match status" value="1"/>
</dbReference>
<evidence type="ECO:0000256" key="3">
    <source>
        <dbReference type="ARBA" id="ARBA00004406"/>
    </source>
</evidence>
<dbReference type="PANTHER" id="PTHR24292:SF45">
    <property type="entry name" value="CYTOCHROME P450 6G1-RELATED"/>
    <property type="match status" value="1"/>
</dbReference>
<evidence type="ECO:0000313" key="15">
    <source>
        <dbReference type="EnsemblMetazoa" id="GMOY010136-PA"/>
    </source>
</evidence>
<keyword evidence="10 13" id="KW-0408">Iron</keyword>
<dbReference type="InterPro" id="IPR036396">
    <property type="entry name" value="Cyt_P450_sf"/>
</dbReference>
<dbReference type="Proteomes" id="UP000092444">
    <property type="component" value="Unassembled WGS sequence"/>
</dbReference>
<evidence type="ECO:0000256" key="1">
    <source>
        <dbReference type="ARBA" id="ARBA00001971"/>
    </source>
</evidence>
<feature type="binding site" description="axial binding residue" evidence="13">
    <location>
        <position position="51"/>
    </location>
    <ligand>
        <name>heme</name>
        <dbReference type="ChEBI" id="CHEBI:30413"/>
    </ligand>
    <ligandPart>
        <name>Fe</name>
        <dbReference type="ChEBI" id="CHEBI:18248"/>
    </ligandPart>
</feature>
<comment type="cofactor">
    <cofactor evidence="1 13">
        <name>heme</name>
        <dbReference type="ChEBI" id="CHEBI:30413"/>
    </cofactor>
</comment>
<evidence type="ECO:0000256" key="4">
    <source>
        <dbReference type="ARBA" id="ARBA00010617"/>
    </source>
</evidence>
<accession>A0A1B0G9Z9</accession>
<dbReference type="InterPro" id="IPR050476">
    <property type="entry name" value="Insect_CytP450_Detox"/>
</dbReference>
<dbReference type="InterPro" id="IPR002401">
    <property type="entry name" value="Cyt_P450_E_grp-I"/>
</dbReference>
<dbReference type="EMBL" id="CCAG010011404">
    <property type="status" value="NOT_ANNOTATED_CDS"/>
    <property type="molecule type" value="Genomic_DNA"/>
</dbReference>
<evidence type="ECO:0000313" key="16">
    <source>
        <dbReference type="Proteomes" id="UP000092444"/>
    </source>
</evidence>
<dbReference type="SUPFAM" id="SSF48264">
    <property type="entry name" value="Cytochrome P450"/>
    <property type="match status" value="2"/>
</dbReference>